<sequence>MTAISSKSQGKNQLRDHHVMPKRIVRVPSVPRRTRTEPKPISSDVLSDVLSSVSSSSSTNSVAVELIRSNVIGQRRLISSPFHDKNEIVYADYTASGRCLQFIEDYMAKVVAPTYANTHTEASATGAQTTRLREEARSIIHDAVNAPKDEYVVLFEGSGSTAAIDKLFRVLGFGISEYAEKKWKLGEKVPEEEKPVVFISSYEHHSNELMWRESPVVRCVVIREGFDGTPDLNHLRDELQSFSKDNVPMIGSFSSGSNVTGMKTPVKSIAKLLHGFGAYAFFDYAGVGAYVDIDMKGTHDSSGDNSLDAIFLSPHKFVGGPGASGVLVARRKLFDRAFDIKTELASTPAGGTVDIVTKTVSTYSKDIEYREDAGTPNILGDIRAGLAFRVKEMIGCNTIENLENIHCSLALNAWRSNNAIALMGGNRVSYHFATRRVSIFSFNILSPFELKNSPQSPSSTAMDLRHGKTLKGLIAEPLNKVANMGSINSTNTFVPLHYNFVIALLNDLYGIQGRGGCSCAGPLGWDLFEFDDKLNDELMSCFECSAFKPGWARVNLNYFISQHETTFIIEAINQISKYGWLLLPLYVHDLKSGTFVHHSLIDDDGEIMEKQKLESTSLYDLTFESFVQGTKSKAKATFPKRMPISEERPRSSYMNVLREAKKIYRREATRNTSSRNVRNFTSRSLSHIEDGKLSENIWWLLPSEAEEYLMMRNQKLEFKK</sequence>
<dbReference type="AlphaFoldDB" id="A0AAD3HCD8"/>
<dbReference type="Pfam" id="PF00266">
    <property type="entry name" value="Aminotran_5"/>
    <property type="match status" value="1"/>
</dbReference>
<proteinExistence type="predicted"/>
<keyword evidence="3" id="KW-0808">Transferase</keyword>
<dbReference type="EMBL" id="BLLK01000060">
    <property type="protein sequence ID" value="GFH58066.1"/>
    <property type="molecule type" value="Genomic_DNA"/>
</dbReference>
<reference evidence="3 4" key="1">
    <citation type="journal article" date="2021" name="Sci. Rep.">
        <title>The genome of the diatom Chaetoceros tenuissimus carries an ancient integrated fragment of an extant virus.</title>
        <authorList>
            <person name="Hongo Y."/>
            <person name="Kimura K."/>
            <person name="Takaki Y."/>
            <person name="Yoshida Y."/>
            <person name="Baba S."/>
            <person name="Kobayashi G."/>
            <person name="Nagasaki K."/>
            <person name="Hano T."/>
            <person name="Tomaru Y."/>
        </authorList>
    </citation>
    <scope>NUCLEOTIDE SEQUENCE [LARGE SCALE GENOMIC DNA]</scope>
    <source>
        <strain evidence="3 4">NIES-3715</strain>
    </source>
</reference>
<comment type="caution">
    <text evidence="3">The sequence shown here is derived from an EMBL/GenBank/DDBJ whole genome shotgun (WGS) entry which is preliminary data.</text>
</comment>
<dbReference type="InterPro" id="IPR015422">
    <property type="entry name" value="PyrdxlP-dep_Trfase_small"/>
</dbReference>
<dbReference type="Gene3D" id="3.40.640.10">
    <property type="entry name" value="Type I PLP-dependent aspartate aminotransferase-like (Major domain)"/>
    <property type="match status" value="1"/>
</dbReference>
<feature type="domain" description="Aminotransferase class V" evidence="2">
    <location>
        <begin position="89"/>
        <end position="425"/>
    </location>
</feature>
<keyword evidence="4" id="KW-1185">Reference proteome</keyword>
<protein>
    <submittedName>
        <fullName evidence="3">Aminotransferase class V-fold PLP-dependent enzyme</fullName>
    </submittedName>
</protein>
<dbReference type="SUPFAM" id="SSF53383">
    <property type="entry name" value="PLP-dependent transferases"/>
    <property type="match status" value="1"/>
</dbReference>
<evidence type="ECO:0000313" key="4">
    <source>
        <dbReference type="Proteomes" id="UP001054902"/>
    </source>
</evidence>
<dbReference type="InterPro" id="IPR000192">
    <property type="entry name" value="Aminotrans_V_dom"/>
</dbReference>
<organism evidence="3 4">
    <name type="scientific">Chaetoceros tenuissimus</name>
    <dbReference type="NCBI Taxonomy" id="426638"/>
    <lineage>
        <taxon>Eukaryota</taxon>
        <taxon>Sar</taxon>
        <taxon>Stramenopiles</taxon>
        <taxon>Ochrophyta</taxon>
        <taxon>Bacillariophyta</taxon>
        <taxon>Coscinodiscophyceae</taxon>
        <taxon>Chaetocerotophycidae</taxon>
        <taxon>Chaetocerotales</taxon>
        <taxon>Chaetocerotaceae</taxon>
        <taxon>Chaetoceros</taxon>
    </lineage>
</organism>
<evidence type="ECO:0000256" key="1">
    <source>
        <dbReference type="SAM" id="MobiDB-lite"/>
    </source>
</evidence>
<evidence type="ECO:0000313" key="3">
    <source>
        <dbReference type="EMBL" id="GFH58066.1"/>
    </source>
</evidence>
<dbReference type="Gene3D" id="3.90.1150.10">
    <property type="entry name" value="Aspartate Aminotransferase, domain 1"/>
    <property type="match status" value="1"/>
</dbReference>
<dbReference type="Proteomes" id="UP001054902">
    <property type="component" value="Unassembled WGS sequence"/>
</dbReference>
<dbReference type="PANTHER" id="PTHR43686">
    <property type="entry name" value="SULFURTRANSFERASE-RELATED"/>
    <property type="match status" value="1"/>
</dbReference>
<accession>A0AAD3HCD8</accession>
<dbReference type="InterPro" id="IPR015421">
    <property type="entry name" value="PyrdxlP-dep_Trfase_major"/>
</dbReference>
<evidence type="ECO:0000259" key="2">
    <source>
        <dbReference type="Pfam" id="PF00266"/>
    </source>
</evidence>
<feature type="region of interest" description="Disordered" evidence="1">
    <location>
        <begin position="1"/>
        <end position="42"/>
    </location>
</feature>
<dbReference type="InterPro" id="IPR015424">
    <property type="entry name" value="PyrdxlP-dep_Trfase"/>
</dbReference>
<dbReference type="PANTHER" id="PTHR43686:SF1">
    <property type="entry name" value="AMINOTRAN_5 DOMAIN-CONTAINING PROTEIN"/>
    <property type="match status" value="1"/>
</dbReference>
<name>A0AAD3HCD8_9STRA</name>
<feature type="compositionally biased region" description="Polar residues" evidence="1">
    <location>
        <begin position="1"/>
        <end position="12"/>
    </location>
</feature>
<keyword evidence="3" id="KW-0032">Aminotransferase</keyword>
<dbReference type="GO" id="GO:0008483">
    <property type="term" value="F:transaminase activity"/>
    <property type="evidence" value="ECO:0007669"/>
    <property type="project" value="UniProtKB-KW"/>
</dbReference>
<gene>
    <name evidence="3" type="ORF">CTEN210_14542</name>
</gene>